<protein>
    <submittedName>
        <fullName evidence="1">Uncharacterized protein</fullName>
    </submittedName>
</protein>
<accession>A0ABN9WS85</accession>
<dbReference type="Proteomes" id="UP001189429">
    <property type="component" value="Unassembled WGS sequence"/>
</dbReference>
<sequence length="168" mass="18577">MDDDGRAQQYLPVAEAEPRFHVKAELRAFVAKLRIFRDAYKKTRAIQSMMPSYRRSTSFSRIRVPDELFGHYSSEGGGDNGAVCACVLESDGEVAGARLPSGAPASEEGLAADAAAWATSFARDQRVFFVQNHHNRECTATCVQHLQGQQAIVYPTLTWDLHSGRRST</sequence>
<organism evidence="1 2">
    <name type="scientific">Prorocentrum cordatum</name>
    <dbReference type="NCBI Taxonomy" id="2364126"/>
    <lineage>
        <taxon>Eukaryota</taxon>
        <taxon>Sar</taxon>
        <taxon>Alveolata</taxon>
        <taxon>Dinophyceae</taxon>
        <taxon>Prorocentrales</taxon>
        <taxon>Prorocentraceae</taxon>
        <taxon>Prorocentrum</taxon>
    </lineage>
</organism>
<proteinExistence type="predicted"/>
<keyword evidence="2" id="KW-1185">Reference proteome</keyword>
<gene>
    <name evidence="1" type="ORF">PCOR1329_LOCUS70087</name>
</gene>
<name>A0ABN9WS85_9DINO</name>
<reference evidence="1" key="1">
    <citation type="submission" date="2023-10" db="EMBL/GenBank/DDBJ databases">
        <authorList>
            <person name="Chen Y."/>
            <person name="Shah S."/>
            <person name="Dougan E. K."/>
            <person name="Thang M."/>
            <person name="Chan C."/>
        </authorList>
    </citation>
    <scope>NUCLEOTIDE SEQUENCE [LARGE SCALE GENOMIC DNA]</scope>
</reference>
<dbReference type="EMBL" id="CAUYUJ010019237">
    <property type="protein sequence ID" value="CAK0889583.1"/>
    <property type="molecule type" value="Genomic_DNA"/>
</dbReference>
<comment type="caution">
    <text evidence="1">The sequence shown here is derived from an EMBL/GenBank/DDBJ whole genome shotgun (WGS) entry which is preliminary data.</text>
</comment>
<evidence type="ECO:0000313" key="1">
    <source>
        <dbReference type="EMBL" id="CAK0889583.1"/>
    </source>
</evidence>
<evidence type="ECO:0000313" key="2">
    <source>
        <dbReference type="Proteomes" id="UP001189429"/>
    </source>
</evidence>